<dbReference type="PROSITE" id="PS50297">
    <property type="entry name" value="ANK_REP_REGION"/>
    <property type="match status" value="1"/>
</dbReference>
<dbReference type="AlphaFoldDB" id="A0A2J6R234"/>
<evidence type="ECO:0000259" key="4">
    <source>
        <dbReference type="Pfam" id="PF17111"/>
    </source>
</evidence>
<gene>
    <name evidence="5" type="ORF">L207DRAFT_571888</name>
</gene>
<proteinExistence type="predicted"/>
<feature type="signal peptide" evidence="3">
    <location>
        <begin position="1"/>
        <end position="23"/>
    </location>
</feature>
<organism evidence="5 6">
    <name type="scientific">Hyaloscypha variabilis (strain UAMH 11265 / GT02V1 / F)</name>
    <name type="common">Meliniomyces variabilis</name>
    <dbReference type="NCBI Taxonomy" id="1149755"/>
    <lineage>
        <taxon>Eukaryota</taxon>
        <taxon>Fungi</taxon>
        <taxon>Dikarya</taxon>
        <taxon>Ascomycota</taxon>
        <taxon>Pezizomycotina</taxon>
        <taxon>Leotiomycetes</taxon>
        <taxon>Helotiales</taxon>
        <taxon>Hyaloscyphaceae</taxon>
        <taxon>Hyaloscypha</taxon>
        <taxon>Hyaloscypha variabilis</taxon>
    </lineage>
</organism>
<protein>
    <recommendedName>
        <fullName evidence="4">Azaphilone pigments biosynthesis cluster protein L N-terminal domain-containing protein</fullName>
    </recommendedName>
</protein>
<dbReference type="InterPro" id="IPR036770">
    <property type="entry name" value="Ankyrin_rpt-contain_sf"/>
</dbReference>
<keyword evidence="1" id="KW-0040">ANK repeat</keyword>
<evidence type="ECO:0000256" key="1">
    <source>
        <dbReference type="PROSITE-ProRule" id="PRU00023"/>
    </source>
</evidence>
<evidence type="ECO:0000256" key="2">
    <source>
        <dbReference type="SAM" id="Phobius"/>
    </source>
</evidence>
<dbReference type="Proteomes" id="UP000235786">
    <property type="component" value="Unassembled WGS sequence"/>
</dbReference>
<evidence type="ECO:0000256" key="3">
    <source>
        <dbReference type="SAM" id="SignalP"/>
    </source>
</evidence>
<evidence type="ECO:0000313" key="5">
    <source>
        <dbReference type="EMBL" id="PMD32578.1"/>
    </source>
</evidence>
<accession>A0A2J6R234</accession>
<dbReference type="SUPFAM" id="SSF48403">
    <property type="entry name" value="Ankyrin repeat"/>
    <property type="match status" value="1"/>
</dbReference>
<feature type="repeat" description="ANK" evidence="1">
    <location>
        <begin position="330"/>
        <end position="362"/>
    </location>
</feature>
<dbReference type="InterPro" id="IPR031348">
    <property type="entry name" value="PigL_N"/>
</dbReference>
<dbReference type="OrthoDB" id="3200163at2759"/>
<name>A0A2J6R234_HYAVF</name>
<feature type="domain" description="Azaphilone pigments biosynthesis cluster protein L N-terminal" evidence="4">
    <location>
        <begin position="1"/>
        <end position="157"/>
    </location>
</feature>
<dbReference type="Pfam" id="PF13606">
    <property type="entry name" value="Ank_3"/>
    <property type="match status" value="1"/>
</dbReference>
<evidence type="ECO:0000313" key="6">
    <source>
        <dbReference type="Proteomes" id="UP000235786"/>
    </source>
</evidence>
<dbReference type="SMART" id="SM00248">
    <property type="entry name" value="ANK"/>
    <property type="match status" value="1"/>
</dbReference>
<dbReference type="EMBL" id="KZ613958">
    <property type="protein sequence ID" value="PMD32578.1"/>
    <property type="molecule type" value="Genomic_DNA"/>
</dbReference>
<dbReference type="PROSITE" id="PS50088">
    <property type="entry name" value="ANK_REPEAT"/>
    <property type="match status" value="1"/>
</dbReference>
<keyword evidence="6" id="KW-1185">Reference proteome</keyword>
<feature type="chain" id="PRO_5014367483" description="Azaphilone pigments biosynthesis cluster protein L N-terminal domain-containing protein" evidence="3">
    <location>
        <begin position="24"/>
        <end position="704"/>
    </location>
</feature>
<reference evidence="5 6" key="1">
    <citation type="submission" date="2016-04" db="EMBL/GenBank/DDBJ databases">
        <title>A degradative enzymes factory behind the ericoid mycorrhizal symbiosis.</title>
        <authorList>
            <consortium name="DOE Joint Genome Institute"/>
            <person name="Martino E."/>
            <person name="Morin E."/>
            <person name="Grelet G."/>
            <person name="Kuo A."/>
            <person name="Kohler A."/>
            <person name="Daghino S."/>
            <person name="Barry K."/>
            <person name="Choi C."/>
            <person name="Cichocki N."/>
            <person name="Clum A."/>
            <person name="Copeland A."/>
            <person name="Hainaut M."/>
            <person name="Haridas S."/>
            <person name="Labutti K."/>
            <person name="Lindquist E."/>
            <person name="Lipzen A."/>
            <person name="Khouja H.-R."/>
            <person name="Murat C."/>
            <person name="Ohm R."/>
            <person name="Olson A."/>
            <person name="Spatafora J."/>
            <person name="Veneault-Fourrey C."/>
            <person name="Henrissat B."/>
            <person name="Grigoriev I."/>
            <person name="Martin F."/>
            <person name="Perotto S."/>
        </authorList>
    </citation>
    <scope>NUCLEOTIDE SEQUENCE [LARGE SCALE GENOMIC DNA]</scope>
    <source>
        <strain evidence="5 6">F</strain>
    </source>
</reference>
<sequence length="704" mass="80660">MDPLSGAASVFAVVSLALQLVDSVVTIRDFCKRFKGSKAQIDRLLADLLLLQAILESLAGSQQNLDTVINATPLYLALEQCADQIRPMKVFVDDLDSGRQTRRKRTALKTALSTSKLAEFQAHLDSAKLTLNTCIGVTSLLFSYANREAILLQLNDMHLTIKSNKNDRIAISEGLVNPSDKGPIPHNQGQFSSHYHELVGGSCVSINGLYLLRWVPRSLWPRYLYAFVGNLGRIEYKSREQKRIRRSSDPGDLETVIIGSRVLFAMFPIIRTAFTYRASAVYGNWSHSLRVHSILPCDALVWGVCKSRNLLELKRILSSGEVSPFVLNPDGASLLHYAAAGGSIEMIKMLLEVGLDCNSYAYFKNGPSMKRAWSIVSWSDRHPLDCISWKYYDMKSTERFEEMIETIRTFFLRPDFDPELVHLQFLGQDLATTKWLLSQDYQPLPQRFLDWTLHELCYLDRYDDGTGEEWAEVVLQALKRGANIHNCEGDTWWTSVRPWGSRERLGLEIGRETPLDTFLSRSREGDAATWLQVLDKFGINLQEYAKEEQELHDFNHRVFQTCEGGCGIRKVKYCYSKSTPGRMEIRLGSLLDWETAFHYSARSARSVHDYYHDLFYDNDDNLFCLSSLFKGHGVFDGYLEDESDDDDESEKLEAFQQDPSIFRKAYLLLSKESVWLYWIMISLICHLYLHFWVLPWFRGYSEKG</sequence>
<keyword evidence="2" id="KW-0472">Membrane</keyword>
<keyword evidence="3" id="KW-0732">Signal</keyword>
<dbReference type="Gene3D" id="1.25.40.20">
    <property type="entry name" value="Ankyrin repeat-containing domain"/>
    <property type="match status" value="1"/>
</dbReference>
<keyword evidence="2" id="KW-0812">Transmembrane</keyword>
<feature type="transmembrane region" description="Helical" evidence="2">
    <location>
        <begin position="675"/>
        <end position="697"/>
    </location>
</feature>
<dbReference type="Pfam" id="PF17111">
    <property type="entry name" value="PigL_N"/>
    <property type="match status" value="1"/>
</dbReference>
<keyword evidence="2" id="KW-1133">Transmembrane helix</keyword>
<dbReference type="InterPro" id="IPR002110">
    <property type="entry name" value="Ankyrin_rpt"/>
</dbReference>